<dbReference type="Pfam" id="PF10754">
    <property type="entry name" value="DUF2569"/>
    <property type="match status" value="1"/>
</dbReference>
<keyword evidence="1" id="KW-0812">Transmembrane</keyword>
<sequence length="188" mass="20626">MAVVAQFIPLALVLGIISLAIWFTQQRQRAEEPPGTGLKPGLRGWLAFLNVALWVGSLRSLVEFAKSFADQDPTVAKQFPLLSVADAVIGGLGLVLLVYTAWLLTRQSRRFLAAFHYLAASVVLIPPLSLLLGYLFLNVWYAVPVTVGAVMTSVDAQFVGQWVAGTLIIAAWLMYVRRSRRVAITCVR</sequence>
<proteinExistence type="predicted"/>
<gene>
    <name evidence="2" type="ORF">J5Y10_14535</name>
</gene>
<feature type="transmembrane region" description="Helical" evidence="1">
    <location>
        <begin position="45"/>
        <end position="62"/>
    </location>
</feature>
<organism evidence="2 3">
    <name type="scientific">Roseomonas indoligenes</name>
    <dbReference type="NCBI Taxonomy" id="2820811"/>
    <lineage>
        <taxon>Bacteria</taxon>
        <taxon>Pseudomonadati</taxon>
        <taxon>Pseudomonadota</taxon>
        <taxon>Alphaproteobacteria</taxon>
        <taxon>Acetobacterales</taxon>
        <taxon>Roseomonadaceae</taxon>
        <taxon>Roseomonas</taxon>
    </lineage>
</organism>
<dbReference type="EMBL" id="JAGIZA010000008">
    <property type="protein sequence ID" value="MBP0493999.1"/>
    <property type="molecule type" value="Genomic_DNA"/>
</dbReference>
<feature type="transmembrane region" description="Helical" evidence="1">
    <location>
        <begin position="156"/>
        <end position="175"/>
    </location>
</feature>
<feature type="transmembrane region" description="Helical" evidence="1">
    <location>
        <begin position="82"/>
        <end position="104"/>
    </location>
</feature>
<evidence type="ECO:0000256" key="1">
    <source>
        <dbReference type="SAM" id="Phobius"/>
    </source>
</evidence>
<name>A0A940MV39_9PROT</name>
<comment type="caution">
    <text evidence="2">The sequence shown here is derived from an EMBL/GenBank/DDBJ whole genome shotgun (WGS) entry which is preliminary data.</text>
</comment>
<dbReference type="InterPro" id="IPR019690">
    <property type="entry name" value="DUF2569"/>
</dbReference>
<feature type="transmembrane region" description="Helical" evidence="1">
    <location>
        <begin position="111"/>
        <end position="136"/>
    </location>
</feature>
<dbReference type="AlphaFoldDB" id="A0A940MV39"/>
<dbReference type="Proteomes" id="UP000677537">
    <property type="component" value="Unassembled WGS sequence"/>
</dbReference>
<evidence type="ECO:0000313" key="3">
    <source>
        <dbReference type="Proteomes" id="UP000677537"/>
    </source>
</evidence>
<keyword evidence="1" id="KW-0472">Membrane</keyword>
<keyword evidence="3" id="KW-1185">Reference proteome</keyword>
<accession>A0A940MV39</accession>
<feature type="transmembrane region" description="Helical" evidence="1">
    <location>
        <begin position="6"/>
        <end position="24"/>
    </location>
</feature>
<keyword evidence="1" id="KW-1133">Transmembrane helix</keyword>
<protein>
    <submittedName>
        <fullName evidence="2">DUF2569 family protein</fullName>
    </submittedName>
</protein>
<reference evidence="2" key="1">
    <citation type="submission" date="2021-03" db="EMBL/GenBank/DDBJ databases">
        <authorList>
            <person name="So Y."/>
        </authorList>
    </citation>
    <scope>NUCLEOTIDE SEQUENCE</scope>
    <source>
        <strain evidence="2">SG15</strain>
    </source>
</reference>
<evidence type="ECO:0000313" key="2">
    <source>
        <dbReference type="EMBL" id="MBP0493999.1"/>
    </source>
</evidence>